<accession>A0A7C4LM51</accession>
<gene>
    <name evidence="2" type="ORF">ENS64_12980</name>
</gene>
<dbReference type="EMBL" id="DSVQ01000016">
    <property type="protein sequence ID" value="HGT40155.1"/>
    <property type="molecule type" value="Genomic_DNA"/>
</dbReference>
<evidence type="ECO:0000313" key="2">
    <source>
        <dbReference type="EMBL" id="HGT40155.1"/>
    </source>
</evidence>
<comment type="caution">
    <text evidence="2">The sequence shown here is derived from an EMBL/GenBank/DDBJ whole genome shotgun (WGS) entry which is preliminary data.</text>
</comment>
<name>A0A7C4LM51_9PLAN</name>
<proteinExistence type="predicted"/>
<organism evidence="2">
    <name type="scientific">Schlesneria paludicola</name>
    <dbReference type="NCBI Taxonomy" id="360056"/>
    <lineage>
        <taxon>Bacteria</taxon>
        <taxon>Pseudomonadati</taxon>
        <taxon>Planctomycetota</taxon>
        <taxon>Planctomycetia</taxon>
        <taxon>Planctomycetales</taxon>
        <taxon>Planctomycetaceae</taxon>
        <taxon>Schlesneria</taxon>
    </lineage>
</organism>
<reference evidence="2" key="1">
    <citation type="journal article" date="2020" name="mSystems">
        <title>Genome- and Community-Level Interaction Insights into Carbon Utilization and Element Cycling Functions of Hydrothermarchaeota in Hydrothermal Sediment.</title>
        <authorList>
            <person name="Zhou Z."/>
            <person name="Liu Y."/>
            <person name="Xu W."/>
            <person name="Pan J."/>
            <person name="Luo Z.H."/>
            <person name="Li M."/>
        </authorList>
    </citation>
    <scope>NUCLEOTIDE SEQUENCE [LARGE SCALE GENOMIC DNA]</scope>
    <source>
        <strain evidence="2">SpSt-508</strain>
    </source>
</reference>
<sequence>MLLGLALSQGTAGADESTSVNSDPAGTPPLAAAAEAPSPDDPAAAAAARWQRLKAEAAAAPRSTPRAPRKAPPVVPADLWADELAPVAPAPVAPPPVAPAPVAPATGEPDWVLATQPLDADEADPPVAAGQTTLDASGWMPRKPATDPTAAIAPLADPSAADGVIPTSAQMHSIVWPLLGLQDPRRKLRDITEISPHYDTTVDKDIRDYAEEQAASYGLTFADTQFTPRAFPDMMMPWMASNFYHYPLYFEDPALERYGHTYGFVAQPFVSAARFSGQLVMLPYQMTIDPILKPTYTLGWYRPGDVAPKLRYQIPWNWKAAAVEAGVVTGLVFLIP</sequence>
<dbReference type="AlphaFoldDB" id="A0A7C4LM51"/>
<feature type="compositionally biased region" description="Polar residues" evidence="1">
    <location>
        <begin position="8"/>
        <end position="22"/>
    </location>
</feature>
<evidence type="ECO:0000256" key="1">
    <source>
        <dbReference type="SAM" id="MobiDB-lite"/>
    </source>
</evidence>
<feature type="region of interest" description="Disordered" evidence="1">
    <location>
        <begin position="1"/>
        <end position="73"/>
    </location>
</feature>
<protein>
    <submittedName>
        <fullName evidence="2">Uncharacterized protein</fullName>
    </submittedName>
</protein>
<feature type="compositionally biased region" description="Low complexity" evidence="1">
    <location>
        <begin position="24"/>
        <end position="66"/>
    </location>
</feature>